<dbReference type="Proteomes" id="UP000015503">
    <property type="component" value="Chromosome"/>
</dbReference>
<dbReference type="NCBIfam" id="TIGR01629">
    <property type="entry name" value="rep_II_X"/>
    <property type="match status" value="1"/>
</dbReference>
<evidence type="ECO:0000313" key="6">
    <source>
        <dbReference type="Proteomes" id="UP000015503"/>
    </source>
</evidence>
<evidence type="ECO:0000313" key="4">
    <source>
        <dbReference type="EMBL" id="BAN48651.1"/>
    </source>
</evidence>
<dbReference type="EMBL" id="AP013068">
    <property type="protein sequence ID" value="BAN48640.1"/>
    <property type="molecule type" value="Genomic_DNA"/>
</dbReference>
<sequence length="364" mass="41979">MRVPQSTFRRNVTCVHALMIDWTSLFIELNHAPLRSGAVICVEADGTIAWETPRKMQVRGSHESSMHVRSVGGDGKGNATHLYIDGNPSKWLQGHNLVGSDDLLALVWDVFARVCGIFRLESTDFERQKVRAGQYRVTRIDYNRMFELPSRADVRSWLRAGEFKCKSRHGRPVHDRGTLTFGKGSTHWRITCYCKADEISGKGSHKLAEEFHSIPEIHEFIDNKLRVELRLLSKKLKALDLEYGHKLTPAALWAQYRHFIGELDMSEQIELNSQQLLELPNKLRATYVLWKQGHDLFTMLSKPTYYRHRKELLTLGIDINIRCDRRDDTNVIPMIRVLEAKPAAIPSFFFEKNLVHFSTRRAQA</sequence>
<evidence type="ECO:0000313" key="5">
    <source>
        <dbReference type="EMBL" id="BAN48662.1"/>
    </source>
</evidence>
<dbReference type="KEGG" id="pre:PCA10_29300"/>
<dbReference type="Pfam" id="PF05155">
    <property type="entry name" value="G2P_X_C"/>
    <property type="match status" value="1"/>
</dbReference>
<dbReference type="InterPro" id="IPR022686">
    <property type="entry name" value="G2P_N"/>
</dbReference>
<proteinExistence type="predicted"/>
<accession>S6AFE2</accession>
<dbReference type="HOGENOM" id="CLU_079914_0_0_6"/>
<dbReference type="InterPro" id="IPR022688">
    <property type="entry name" value="G2P_C"/>
</dbReference>
<evidence type="ECO:0000259" key="1">
    <source>
        <dbReference type="Pfam" id="PF05144"/>
    </source>
</evidence>
<gene>
    <name evidence="3" type="ORF">PCA10_29080</name>
    <name evidence="4" type="ORF">PCA10_29190</name>
    <name evidence="5" type="ORF">PCA10_29300</name>
</gene>
<dbReference type="KEGG" id="pre:PCA10_29190"/>
<dbReference type="STRING" id="1245471.PCA10_29080"/>
<dbReference type="GO" id="GO:0006260">
    <property type="term" value="P:DNA replication"/>
    <property type="evidence" value="ECO:0007669"/>
    <property type="project" value="InterPro"/>
</dbReference>
<evidence type="ECO:0008006" key="7">
    <source>
        <dbReference type="Google" id="ProtNLM"/>
    </source>
</evidence>
<feature type="domain" description="Replication-associated protein G2P N-terminal" evidence="1">
    <location>
        <begin position="19"/>
        <end position="247"/>
    </location>
</feature>
<keyword evidence="6" id="KW-1185">Reference proteome</keyword>
<dbReference type="EMBL" id="AP013068">
    <property type="protein sequence ID" value="BAN48651.1"/>
    <property type="molecule type" value="Genomic_DNA"/>
</dbReference>
<organism evidence="5 6">
    <name type="scientific">Metapseudomonas resinovorans NBRC 106553</name>
    <dbReference type="NCBI Taxonomy" id="1245471"/>
    <lineage>
        <taxon>Bacteria</taxon>
        <taxon>Pseudomonadati</taxon>
        <taxon>Pseudomonadota</taxon>
        <taxon>Gammaproteobacteria</taxon>
        <taxon>Pseudomonadales</taxon>
        <taxon>Pseudomonadaceae</taxon>
        <taxon>Metapseudomonas</taxon>
    </lineage>
</organism>
<dbReference type="eggNOG" id="ENOG502ZCEX">
    <property type="taxonomic scope" value="Bacteria"/>
</dbReference>
<feature type="domain" description="Replication-associated protein G2P C-terminal" evidence="2">
    <location>
        <begin position="271"/>
        <end position="354"/>
    </location>
</feature>
<dbReference type="KEGG" id="pre:PCA10_29080"/>
<dbReference type="AlphaFoldDB" id="S6AFE2"/>
<reference evidence="5 6" key="1">
    <citation type="journal article" date="2013" name="Genome Announc.">
        <title>Complete Genome Sequence of the Carbazole Degrader Pseudomonas resinovorans Strain CA10 (NBRC 106553).</title>
        <authorList>
            <person name="Shintani M."/>
            <person name="Hosoyama A."/>
            <person name="Ohji S."/>
            <person name="Tsuchikane K."/>
            <person name="Takarada H."/>
            <person name="Yamazoe A."/>
            <person name="Fujita N."/>
            <person name="Nojiri H."/>
        </authorList>
    </citation>
    <scope>NUCLEOTIDE SEQUENCE [LARGE SCALE GENOMIC DNA]</scope>
    <source>
        <strain evidence="5 6">NBRC 106553</strain>
    </source>
</reference>
<dbReference type="Pfam" id="PF05144">
    <property type="entry name" value="Phage_CRI"/>
    <property type="match status" value="1"/>
</dbReference>
<protein>
    <recommendedName>
        <fullName evidence="7">Replication-associated protein G2P N-terminal domain-containing protein</fullName>
    </recommendedName>
</protein>
<name>S6AFE2_METRE</name>
<dbReference type="EMBL" id="AP013068">
    <property type="protein sequence ID" value="BAN48662.1"/>
    <property type="molecule type" value="Genomic_DNA"/>
</dbReference>
<dbReference type="InterPro" id="IPR006516">
    <property type="entry name" value="G2P"/>
</dbReference>
<evidence type="ECO:0000313" key="3">
    <source>
        <dbReference type="EMBL" id="BAN48640.1"/>
    </source>
</evidence>
<evidence type="ECO:0000259" key="2">
    <source>
        <dbReference type="Pfam" id="PF05155"/>
    </source>
</evidence>